<evidence type="ECO:0008006" key="3">
    <source>
        <dbReference type="Google" id="ProtNLM"/>
    </source>
</evidence>
<dbReference type="Proteomes" id="UP001165460">
    <property type="component" value="Unassembled WGS sequence"/>
</dbReference>
<dbReference type="PROSITE" id="PS51257">
    <property type="entry name" value="PROKAR_LIPOPROTEIN"/>
    <property type="match status" value="1"/>
</dbReference>
<name>A0ABT0A018_9SPHI</name>
<protein>
    <recommendedName>
        <fullName evidence="3">Lipoprotein</fullName>
    </recommendedName>
</protein>
<keyword evidence="2" id="KW-1185">Reference proteome</keyword>
<sequence length="191" mass="22476">MKKSTFPIIGIIILLFGLILGSCNNKSTSERYKYQVSFSTIEYQRDSLNLSKVLNIMLNKNIKPFRPPAKYGKNTDIYIDSILYGPDKLRLVVLLITKLQDESYDGFFLFCKKDDIKSSIKVYDESSFGFINFQTYNDVKNALNEYCFRRRVTDHPWKNKEPKYNMDDIRFWSSREFIDITSDSSFVQLDK</sequence>
<organism evidence="1 2">
    <name type="scientific">Pedobacter montanisoli</name>
    <dbReference type="NCBI Taxonomy" id="2923277"/>
    <lineage>
        <taxon>Bacteria</taxon>
        <taxon>Pseudomonadati</taxon>
        <taxon>Bacteroidota</taxon>
        <taxon>Sphingobacteriia</taxon>
        <taxon>Sphingobacteriales</taxon>
        <taxon>Sphingobacteriaceae</taxon>
        <taxon>Pedobacter</taxon>
    </lineage>
</organism>
<accession>A0ABT0A018</accession>
<gene>
    <name evidence="1" type="ORF">MMF97_14215</name>
</gene>
<comment type="caution">
    <text evidence="1">The sequence shown here is derived from an EMBL/GenBank/DDBJ whole genome shotgun (WGS) entry which is preliminary data.</text>
</comment>
<proteinExistence type="predicted"/>
<dbReference type="RefSeq" id="WP_243363206.1">
    <property type="nucleotide sequence ID" value="NZ_JALGBH010000002.1"/>
</dbReference>
<evidence type="ECO:0000313" key="2">
    <source>
        <dbReference type="Proteomes" id="UP001165460"/>
    </source>
</evidence>
<reference evidence="1" key="1">
    <citation type="submission" date="2022-03" db="EMBL/GenBank/DDBJ databases">
        <authorList>
            <person name="Woo C.Y."/>
        </authorList>
    </citation>
    <scope>NUCLEOTIDE SEQUENCE</scope>
    <source>
        <strain evidence="1">CYS-01</strain>
    </source>
</reference>
<evidence type="ECO:0000313" key="1">
    <source>
        <dbReference type="EMBL" id="MCJ0743869.1"/>
    </source>
</evidence>
<dbReference type="EMBL" id="JALGBH010000002">
    <property type="protein sequence ID" value="MCJ0743869.1"/>
    <property type="molecule type" value="Genomic_DNA"/>
</dbReference>